<protein>
    <submittedName>
        <fullName evidence="2">Carotenoid 1,2-hydratase</fullName>
    </submittedName>
</protein>
<feature type="domain" description="AttH" evidence="1">
    <location>
        <begin position="31"/>
        <end position="213"/>
    </location>
</feature>
<dbReference type="Proteomes" id="UP000295164">
    <property type="component" value="Unassembled WGS sequence"/>
</dbReference>
<evidence type="ECO:0000259" key="1">
    <source>
        <dbReference type="Pfam" id="PF07143"/>
    </source>
</evidence>
<accession>A0A4R4E6P1</accession>
<proteinExistence type="predicted"/>
<dbReference type="AlphaFoldDB" id="A0A4R4E6P1"/>
<dbReference type="SUPFAM" id="SSF159245">
    <property type="entry name" value="AttH-like"/>
    <property type="match status" value="1"/>
</dbReference>
<dbReference type="OrthoDB" id="9770826at2"/>
<dbReference type="PANTHER" id="PTHR38591:SF1">
    <property type="entry name" value="BLL1000 PROTEIN"/>
    <property type="match status" value="1"/>
</dbReference>
<reference evidence="2 3" key="1">
    <citation type="submission" date="2019-03" db="EMBL/GenBank/DDBJ databases">
        <authorList>
            <person name="Kim M.K.M."/>
        </authorList>
    </citation>
    <scope>NUCLEOTIDE SEQUENCE [LARGE SCALE GENOMIC DNA]</scope>
    <source>
        <strain evidence="2 3">17J68-15</strain>
    </source>
</reference>
<dbReference type="Pfam" id="PF07143">
    <property type="entry name" value="CrtC"/>
    <property type="match status" value="1"/>
</dbReference>
<evidence type="ECO:0000313" key="3">
    <source>
        <dbReference type="Proteomes" id="UP000295164"/>
    </source>
</evidence>
<dbReference type="InterPro" id="IPR010791">
    <property type="entry name" value="AttH_dom"/>
</dbReference>
<organism evidence="2 3">
    <name type="scientific">Flaviaesturariibacter aridisoli</name>
    <dbReference type="NCBI Taxonomy" id="2545761"/>
    <lineage>
        <taxon>Bacteria</taxon>
        <taxon>Pseudomonadati</taxon>
        <taxon>Bacteroidota</taxon>
        <taxon>Chitinophagia</taxon>
        <taxon>Chitinophagales</taxon>
        <taxon>Chitinophagaceae</taxon>
        <taxon>Flaviaestuariibacter</taxon>
    </lineage>
</organism>
<gene>
    <name evidence="2" type="ORF">E0486_02800</name>
</gene>
<dbReference type="PANTHER" id="PTHR38591">
    <property type="entry name" value="HYDROLASE"/>
    <property type="match status" value="1"/>
</dbReference>
<dbReference type="Gene3D" id="2.40.370.10">
    <property type="entry name" value="AttH-like domain"/>
    <property type="match status" value="1"/>
</dbReference>
<dbReference type="EMBL" id="SKFH01000002">
    <property type="protein sequence ID" value="TCZ74573.1"/>
    <property type="molecule type" value="Genomic_DNA"/>
</dbReference>
<sequence length="372" mass="40654">MLAEQTLAPVTDAGVFIQLPQDQYRHPGAPTEWWWHIGTLRTDDGRAFGFEINAVGVLTDQTNFGVAMGSITDVQAKQHYSALQYMPLADTWAETDSSKPWRVGLSSPVGYPDAVGIRMEGIDGSVDHMTVHCDFTSKASGKKCSLSLRLEQQGPPLYVFGTGRSGKAGDGPLPVQQYNYYYSYTNLQASGTLTIDGETFGVRGTTWMDHEYGVFSRPDGGPVQWMLQDLQLANGLHLSNYVIVKPGEKFEAGVPVDSHATMLVNGESKYVATRTTPLQPTVINGDTYFLQFRVDLLDEGKETVYFLVDAAVTDQVFKDPTGLNSGYEGNGSGRMLLTLDTPGGGSETVQLSAGDAWIEQMLYTKIPTQMAF</sequence>
<evidence type="ECO:0000313" key="2">
    <source>
        <dbReference type="EMBL" id="TCZ74573.1"/>
    </source>
</evidence>
<dbReference type="InterPro" id="IPR023374">
    <property type="entry name" value="AttH-like_dom_sf"/>
</dbReference>
<keyword evidence="3" id="KW-1185">Reference proteome</keyword>
<comment type="caution">
    <text evidence="2">The sequence shown here is derived from an EMBL/GenBank/DDBJ whole genome shotgun (WGS) entry which is preliminary data.</text>
</comment>
<dbReference type="RefSeq" id="WP_131850618.1">
    <property type="nucleotide sequence ID" value="NZ_SKFH01000002.1"/>
</dbReference>
<name>A0A4R4E6P1_9BACT</name>